<dbReference type="RefSeq" id="WP_170182332.1">
    <property type="nucleotide sequence ID" value="NZ_VFQE01000001.1"/>
</dbReference>
<reference evidence="1 2" key="1">
    <citation type="submission" date="2019-06" db="EMBL/GenBank/DDBJ databases">
        <title>Sequencing the genomes of 1000 actinobacteria strains.</title>
        <authorList>
            <person name="Klenk H.-P."/>
        </authorList>
    </citation>
    <scope>NUCLEOTIDE SEQUENCE [LARGE SCALE GENOMIC DNA]</scope>
    <source>
        <strain evidence="1 2">DSM 46837</strain>
    </source>
</reference>
<sequence>MPTPLPGLAKRWMHSFEEDHGDVAVYRPSDYAFPPARGRDGIEFSDDGSFTEWAVGRGDAREPVPGRWETAAGDTVAVSTDRGGQQVLEVVHLGPDRLEVRRRADD</sequence>
<proteinExistence type="predicted"/>
<dbReference type="AlphaFoldDB" id="A0A543PCC8"/>
<accession>A0A543PCC8</accession>
<evidence type="ECO:0000313" key="1">
    <source>
        <dbReference type="EMBL" id="TQN41735.1"/>
    </source>
</evidence>
<gene>
    <name evidence="1" type="ORF">FHU33_1113</name>
</gene>
<keyword evidence="2" id="KW-1185">Reference proteome</keyword>
<comment type="caution">
    <text evidence="1">The sequence shown here is derived from an EMBL/GenBank/DDBJ whole genome shotgun (WGS) entry which is preliminary data.</text>
</comment>
<evidence type="ECO:0000313" key="2">
    <source>
        <dbReference type="Proteomes" id="UP000319865"/>
    </source>
</evidence>
<protein>
    <submittedName>
        <fullName evidence="1">Uncharacterized protein</fullName>
    </submittedName>
</protein>
<dbReference type="EMBL" id="VFQE01000001">
    <property type="protein sequence ID" value="TQN41735.1"/>
    <property type="molecule type" value="Genomic_DNA"/>
</dbReference>
<name>A0A543PCC8_9ACTN</name>
<dbReference type="Proteomes" id="UP000319865">
    <property type="component" value="Unassembled WGS sequence"/>
</dbReference>
<organism evidence="1 2">
    <name type="scientific">Blastococcus colisei</name>
    <dbReference type="NCBI Taxonomy" id="1564162"/>
    <lineage>
        <taxon>Bacteria</taxon>
        <taxon>Bacillati</taxon>
        <taxon>Actinomycetota</taxon>
        <taxon>Actinomycetes</taxon>
        <taxon>Geodermatophilales</taxon>
        <taxon>Geodermatophilaceae</taxon>
        <taxon>Blastococcus</taxon>
    </lineage>
</organism>